<proteinExistence type="inferred from homology"/>
<evidence type="ECO:0000256" key="5">
    <source>
        <dbReference type="ARBA" id="ARBA00022932"/>
    </source>
</evidence>
<dbReference type="EMBL" id="JRFJ01000005">
    <property type="protein sequence ID" value="KHJ53511.1"/>
    <property type="molecule type" value="Genomic_DNA"/>
</dbReference>
<dbReference type="EC" id="2.7.7.7" evidence="1"/>
<dbReference type="PANTHER" id="PTHR34388">
    <property type="entry name" value="DNA POLYMERASE III SUBUNIT DELTA"/>
    <property type="match status" value="1"/>
</dbReference>
<evidence type="ECO:0000313" key="9">
    <source>
        <dbReference type="Proteomes" id="UP000030826"/>
    </source>
</evidence>
<dbReference type="OrthoDB" id="9804983at2"/>
<dbReference type="Gene3D" id="1.20.272.10">
    <property type="match status" value="1"/>
</dbReference>
<dbReference type="AlphaFoldDB" id="A0A0B1Q269"/>
<dbReference type="InterPro" id="IPR005790">
    <property type="entry name" value="DNA_polIII_delta"/>
</dbReference>
<dbReference type="InterPro" id="IPR027417">
    <property type="entry name" value="P-loop_NTPase"/>
</dbReference>
<dbReference type="Gene3D" id="3.40.50.300">
    <property type="entry name" value="P-loop containing nucleotide triphosphate hydrolases"/>
    <property type="match status" value="1"/>
</dbReference>
<comment type="catalytic activity">
    <reaction evidence="7">
        <text>DNA(n) + a 2'-deoxyribonucleoside 5'-triphosphate = DNA(n+1) + diphosphate</text>
        <dbReference type="Rhea" id="RHEA:22508"/>
        <dbReference type="Rhea" id="RHEA-COMP:17339"/>
        <dbReference type="Rhea" id="RHEA-COMP:17340"/>
        <dbReference type="ChEBI" id="CHEBI:33019"/>
        <dbReference type="ChEBI" id="CHEBI:61560"/>
        <dbReference type="ChEBI" id="CHEBI:173112"/>
        <dbReference type="EC" id="2.7.7.7"/>
    </reaction>
</comment>
<keyword evidence="4" id="KW-0235">DNA replication</keyword>
<dbReference type="SUPFAM" id="SSF48019">
    <property type="entry name" value="post-AAA+ oligomerization domain-like"/>
    <property type="match status" value="1"/>
</dbReference>
<gene>
    <name evidence="8" type="ORF">LA66_16290</name>
</gene>
<protein>
    <recommendedName>
        <fullName evidence="1">DNA-directed DNA polymerase</fullName>
        <ecNumber evidence="1">2.7.7.7</ecNumber>
    </recommendedName>
</protein>
<comment type="caution">
    <text evidence="8">The sequence shown here is derived from an EMBL/GenBank/DDBJ whole genome shotgun (WGS) entry which is preliminary data.</text>
</comment>
<evidence type="ECO:0000313" key="8">
    <source>
        <dbReference type="EMBL" id="KHJ53511.1"/>
    </source>
</evidence>
<organism evidence="8 9">
    <name type="scientific">Aureimonas altamirensis</name>
    <dbReference type="NCBI Taxonomy" id="370622"/>
    <lineage>
        <taxon>Bacteria</taxon>
        <taxon>Pseudomonadati</taxon>
        <taxon>Pseudomonadota</taxon>
        <taxon>Alphaproteobacteria</taxon>
        <taxon>Hyphomicrobiales</taxon>
        <taxon>Aurantimonadaceae</taxon>
        <taxon>Aureimonas</taxon>
    </lineage>
</organism>
<dbReference type="Gene3D" id="1.10.8.60">
    <property type="match status" value="1"/>
</dbReference>
<dbReference type="RefSeq" id="WP_039194976.1">
    <property type="nucleotide sequence ID" value="NZ_JRFJ01000005.1"/>
</dbReference>
<reference evidence="8 9" key="1">
    <citation type="submission" date="2014-09" db="EMBL/GenBank/DDBJ databases">
        <title>Isolation and characterization of Aurantimonas altamirensis ON-56566 from clinical sample following a dog bite.</title>
        <authorList>
            <person name="Eshaghi A."/>
            <person name="Li A."/>
            <person name="Shahinas D."/>
            <person name="Bahn P."/>
            <person name="Kus J.V."/>
            <person name="Patel S.N."/>
        </authorList>
    </citation>
    <scope>NUCLEOTIDE SEQUENCE [LARGE SCALE GENOMIC DNA]</scope>
    <source>
        <strain evidence="8 9">ON-56566</strain>
    </source>
</reference>
<evidence type="ECO:0000256" key="3">
    <source>
        <dbReference type="ARBA" id="ARBA00022695"/>
    </source>
</evidence>
<evidence type="ECO:0000256" key="6">
    <source>
        <dbReference type="ARBA" id="ARBA00034754"/>
    </source>
</evidence>
<name>A0A0B1Q269_9HYPH</name>
<keyword evidence="2" id="KW-0808">Transferase</keyword>
<evidence type="ECO:0000256" key="1">
    <source>
        <dbReference type="ARBA" id="ARBA00012417"/>
    </source>
</evidence>
<evidence type="ECO:0000256" key="7">
    <source>
        <dbReference type="ARBA" id="ARBA00049244"/>
    </source>
</evidence>
<dbReference type="InterPro" id="IPR008921">
    <property type="entry name" value="DNA_pol3_clamp-load_cplx_C"/>
</dbReference>
<dbReference type="GO" id="GO:0006261">
    <property type="term" value="P:DNA-templated DNA replication"/>
    <property type="evidence" value="ECO:0007669"/>
    <property type="project" value="TreeGrafter"/>
</dbReference>
<sequence length="345" mass="37528">MAQKKAGEVDAFLSRPDTSFPVLLLYGPDTGLVSERSARVAALSGVDLGDPFASITLSADELEKSIGRLFDEANTVSMFGGRRLIRIRNAGNGKALADAVADLAANPPAETTIVIEAGELRKSSALRVNVERGRAALALPCYPDEQRGLDRLIDEELAAAGLSIDRAGRDLLKSRLGADRLASRGEIQKLCLYARGQATITSTDILSIVGDVSSETVDEAIDAAASGEVRRLPHLIDRLMGSGVSAFQIQNPMLRHFQQLQLMRQEMDRDGRSVKDIVARRRVHFSRQGALEAALALWSQDSIAAVLRRMETDILKSRKEAALQQVITFRLLMDIGVEAARSRRN</sequence>
<dbReference type="GO" id="GO:0003887">
    <property type="term" value="F:DNA-directed DNA polymerase activity"/>
    <property type="evidence" value="ECO:0007669"/>
    <property type="project" value="UniProtKB-KW"/>
</dbReference>
<keyword evidence="3" id="KW-0548">Nucleotidyltransferase</keyword>
<keyword evidence="5" id="KW-0239">DNA-directed DNA polymerase</keyword>
<evidence type="ECO:0000256" key="4">
    <source>
        <dbReference type="ARBA" id="ARBA00022705"/>
    </source>
</evidence>
<dbReference type="PANTHER" id="PTHR34388:SF1">
    <property type="entry name" value="DNA POLYMERASE III SUBUNIT DELTA"/>
    <property type="match status" value="1"/>
</dbReference>
<dbReference type="GO" id="GO:0009360">
    <property type="term" value="C:DNA polymerase III complex"/>
    <property type="evidence" value="ECO:0007669"/>
    <property type="project" value="TreeGrafter"/>
</dbReference>
<accession>A0A0B1Q269</accession>
<dbReference type="SUPFAM" id="SSF52540">
    <property type="entry name" value="P-loop containing nucleoside triphosphate hydrolases"/>
    <property type="match status" value="1"/>
</dbReference>
<dbReference type="GO" id="GO:0003677">
    <property type="term" value="F:DNA binding"/>
    <property type="evidence" value="ECO:0007669"/>
    <property type="project" value="InterPro"/>
</dbReference>
<dbReference type="NCBIfam" id="TIGR01128">
    <property type="entry name" value="holA"/>
    <property type="match status" value="1"/>
</dbReference>
<evidence type="ECO:0000256" key="2">
    <source>
        <dbReference type="ARBA" id="ARBA00022679"/>
    </source>
</evidence>
<comment type="similarity">
    <text evidence="6">Belongs to the DNA polymerase HolA subunit family.</text>
</comment>
<dbReference type="STRING" id="370622.LA66_16290"/>
<dbReference type="Proteomes" id="UP000030826">
    <property type="component" value="Unassembled WGS sequence"/>
</dbReference>